<protein>
    <submittedName>
        <fullName evidence="8">Starch-binding associating with outer membrane</fullName>
    </submittedName>
</protein>
<evidence type="ECO:0000256" key="2">
    <source>
        <dbReference type="ARBA" id="ARBA00006275"/>
    </source>
</evidence>
<feature type="domain" description="RagB/SusD" evidence="6">
    <location>
        <begin position="316"/>
        <end position="632"/>
    </location>
</feature>
<keyword evidence="5" id="KW-0998">Cell outer membrane</keyword>
<evidence type="ECO:0000256" key="1">
    <source>
        <dbReference type="ARBA" id="ARBA00004442"/>
    </source>
</evidence>
<dbReference type="OrthoDB" id="608091at2"/>
<dbReference type="InterPro" id="IPR033985">
    <property type="entry name" value="SusD-like_N"/>
</dbReference>
<evidence type="ECO:0000256" key="5">
    <source>
        <dbReference type="ARBA" id="ARBA00023237"/>
    </source>
</evidence>
<dbReference type="GO" id="GO:0009279">
    <property type="term" value="C:cell outer membrane"/>
    <property type="evidence" value="ECO:0007669"/>
    <property type="project" value="UniProtKB-SubCell"/>
</dbReference>
<feature type="domain" description="SusD-like N-terminal" evidence="7">
    <location>
        <begin position="75"/>
        <end position="227"/>
    </location>
</feature>
<dbReference type="STRING" id="623281.SAMN05421747_11581"/>
<dbReference type="PROSITE" id="PS51257">
    <property type="entry name" value="PROKAR_LIPOPROTEIN"/>
    <property type="match status" value="1"/>
</dbReference>
<evidence type="ECO:0000313" key="8">
    <source>
        <dbReference type="EMBL" id="SFC58662.1"/>
    </source>
</evidence>
<evidence type="ECO:0000256" key="3">
    <source>
        <dbReference type="ARBA" id="ARBA00022729"/>
    </source>
</evidence>
<organism evidence="8 9">
    <name type="scientific">Parapedobacter composti</name>
    <dbReference type="NCBI Taxonomy" id="623281"/>
    <lineage>
        <taxon>Bacteria</taxon>
        <taxon>Pseudomonadati</taxon>
        <taxon>Bacteroidota</taxon>
        <taxon>Sphingobacteriia</taxon>
        <taxon>Sphingobacteriales</taxon>
        <taxon>Sphingobacteriaceae</taxon>
        <taxon>Parapedobacter</taxon>
    </lineage>
</organism>
<evidence type="ECO:0000259" key="6">
    <source>
        <dbReference type="Pfam" id="PF07980"/>
    </source>
</evidence>
<name>A0A1I1KEF4_9SPHI</name>
<proteinExistence type="inferred from homology"/>
<keyword evidence="4" id="KW-0472">Membrane</keyword>
<dbReference type="Pfam" id="PF07980">
    <property type="entry name" value="SusD_RagB"/>
    <property type="match status" value="1"/>
</dbReference>
<dbReference type="Pfam" id="PF14322">
    <property type="entry name" value="SusD-like_3"/>
    <property type="match status" value="1"/>
</dbReference>
<dbReference type="SUPFAM" id="SSF48452">
    <property type="entry name" value="TPR-like"/>
    <property type="match status" value="1"/>
</dbReference>
<dbReference type="AlphaFoldDB" id="A0A1I1KEF4"/>
<dbReference type="InterPro" id="IPR012944">
    <property type="entry name" value="SusD_RagB_dom"/>
</dbReference>
<dbReference type="InterPro" id="IPR011990">
    <property type="entry name" value="TPR-like_helical_dom_sf"/>
</dbReference>
<gene>
    <name evidence="8" type="ORF">SAMN05421747_11581</name>
</gene>
<accession>A0A1I1KEF4</accession>
<evidence type="ECO:0000313" key="9">
    <source>
        <dbReference type="Proteomes" id="UP000199577"/>
    </source>
</evidence>
<keyword evidence="9" id="KW-1185">Reference proteome</keyword>
<comment type="similarity">
    <text evidence="2">Belongs to the SusD family.</text>
</comment>
<dbReference type="EMBL" id="FOLL01000015">
    <property type="protein sequence ID" value="SFC58662.1"/>
    <property type="molecule type" value="Genomic_DNA"/>
</dbReference>
<evidence type="ECO:0000256" key="4">
    <source>
        <dbReference type="ARBA" id="ARBA00023136"/>
    </source>
</evidence>
<evidence type="ECO:0000259" key="7">
    <source>
        <dbReference type="Pfam" id="PF14322"/>
    </source>
</evidence>
<reference evidence="8 9" key="1">
    <citation type="submission" date="2016-10" db="EMBL/GenBank/DDBJ databases">
        <authorList>
            <person name="de Groot N.N."/>
        </authorList>
    </citation>
    <scope>NUCLEOTIDE SEQUENCE [LARGE SCALE GENOMIC DNA]</scope>
    <source>
        <strain evidence="8 9">DSM 22900</strain>
    </source>
</reference>
<sequence>MKIFKSIICGLVMCLTVSCQKYLDIVPDNVATVEYAFRMRVTAEKYLFTCYSFLPKMGDMYQNPGMFGGDELWLSADKTWWSNWVVALGNQNVNNPVLDYWNGANAATALWMGISQCNIFLENIQQVPDMDDREKAQWAAEVKFLKAYYHFFLLRMYGPIPIIDKNLPISASGEEVRISRKPIDEVFDYIVNLIDELAPDLPNAVRDENSELGRITKPIALGMKAKILVYAASPLFNGNADYEGFANSDGTPLFNTVYSAQKWEKAAAACKEAIDLCHSLGYDLFDFEGSQQTRNISEETRLHLNARGTLTERWNPEIIWANTGSTTRELQVWAAPRVLEASHIGNQEPNGSIGVTMKVVNLFYSKNGVPIDEDTEFGYVERFALRTSTAEDKYRIKEGYTTSRLNFDREPRFYGTLGFDGGVWYGQGRFDDEDPYYLQIKKEQIGGKVQVGWHSVTGYYAKKWINYTNTSVNTGTYTTVNWPWVMLRLGDLYLLYAEALNELNGSNDESIRFLDLIRAKAGLEGVVESWTAHSRNPNKYTTAEGLQEIIRHERGIELALEGERFWDLRRWKTAPEELNQPISGWDVDQVTAEAYYRERVLYNQTFALKDYFWPIRENDLIVNKNLVQNPGW</sequence>
<dbReference type="Proteomes" id="UP000199577">
    <property type="component" value="Unassembled WGS sequence"/>
</dbReference>
<keyword evidence="3" id="KW-0732">Signal</keyword>
<dbReference type="RefSeq" id="WP_090974390.1">
    <property type="nucleotide sequence ID" value="NZ_FOLL01000015.1"/>
</dbReference>
<comment type="subcellular location">
    <subcellularLocation>
        <location evidence="1">Cell outer membrane</location>
    </subcellularLocation>
</comment>
<dbReference type="Gene3D" id="1.25.40.390">
    <property type="match status" value="1"/>
</dbReference>